<evidence type="ECO:0000256" key="1">
    <source>
        <dbReference type="SAM" id="MobiDB-lite"/>
    </source>
</evidence>
<gene>
    <name evidence="2" type="ORF">OPV22_013930</name>
</gene>
<evidence type="ECO:0000313" key="3">
    <source>
        <dbReference type="Proteomes" id="UP001222027"/>
    </source>
</evidence>
<dbReference type="Proteomes" id="UP001222027">
    <property type="component" value="Unassembled WGS sequence"/>
</dbReference>
<name>A0AAV8R255_ENSVE</name>
<keyword evidence="3" id="KW-1185">Reference proteome</keyword>
<reference evidence="2 3" key="1">
    <citation type="submission" date="2022-12" db="EMBL/GenBank/DDBJ databases">
        <title>Chromosome-scale assembly of the Ensete ventricosum genome.</title>
        <authorList>
            <person name="Dussert Y."/>
            <person name="Stocks J."/>
            <person name="Wendawek A."/>
            <person name="Woldeyes F."/>
            <person name="Nichols R.A."/>
            <person name="Borrell J.S."/>
        </authorList>
    </citation>
    <scope>NUCLEOTIDE SEQUENCE [LARGE SCALE GENOMIC DNA]</scope>
    <source>
        <strain evidence="3">cv. Maze</strain>
        <tissue evidence="2">Seeds</tissue>
    </source>
</reference>
<proteinExistence type="predicted"/>
<comment type="caution">
    <text evidence="2">The sequence shown here is derived from an EMBL/GenBank/DDBJ whole genome shotgun (WGS) entry which is preliminary data.</text>
</comment>
<dbReference type="EMBL" id="JAQQAF010000004">
    <property type="protein sequence ID" value="KAJ8492209.1"/>
    <property type="molecule type" value="Genomic_DNA"/>
</dbReference>
<accession>A0AAV8R255</accession>
<protein>
    <submittedName>
        <fullName evidence="2">Uncharacterized protein</fullName>
    </submittedName>
</protein>
<feature type="region of interest" description="Disordered" evidence="1">
    <location>
        <begin position="1"/>
        <end position="65"/>
    </location>
</feature>
<feature type="compositionally biased region" description="Basic and acidic residues" evidence="1">
    <location>
        <begin position="47"/>
        <end position="59"/>
    </location>
</feature>
<organism evidence="2 3">
    <name type="scientific">Ensete ventricosum</name>
    <name type="common">Abyssinian banana</name>
    <name type="synonym">Musa ensete</name>
    <dbReference type="NCBI Taxonomy" id="4639"/>
    <lineage>
        <taxon>Eukaryota</taxon>
        <taxon>Viridiplantae</taxon>
        <taxon>Streptophyta</taxon>
        <taxon>Embryophyta</taxon>
        <taxon>Tracheophyta</taxon>
        <taxon>Spermatophyta</taxon>
        <taxon>Magnoliopsida</taxon>
        <taxon>Liliopsida</taxon>
        <taxon>Zingiberales</taxon>
        <taxon>Musaceae</taxon>
        <taxon>Ensete</taxon>
    </lineage>
</organism>
<dbReference type="AlphaFoldDB" id="A0AAV8R255"/>
<evidence type="ECO:0000313" key="2">
    <source>
        <dbReference type="EMBL" id="KAJ8492209.1"/>
    </source>
</evidence>
<sequence length="159" mass="17576">MKRNRAEVAPNFEVLPAAPARAKRRTQDSAVHSAGTRARKAVAVSTEKPREARREEERLSSGVAESSSPVAAAVVVVEEEEGHAGWDGAAELGGGNGWWWWRGCVEEEKLLGWFPFANEDFNYCEGSGGGELGDLLWEEADHDIWQLQHIHEIPNTTKQ</sequence>